<name>A0A235BTJ7_UNCW3</name>
<keyword evidence="1" id="KW-1133">Transmembrane helix</keyword>
<dbReference type="InterPro" id="IPR027383">
    <property type="entry name" value="Znf_put"/>
</dbReference>
<keyword evidence="1" id="KW-0472">Membrane</keyword>
<reference evidence="3 4" key="1">
    <citation type="submission" date="2017-07" db="EMBL/GenBank/DDBJ databases">
        <title>Recovery of genomes from metagenomes via a dereplication, aggregation, and scoring strategy.</title>
        <authorList>
            <person name="Sieber C.M."/>
            <person name="Probst A.J."/>
            <person name="Sharrar A."/>
            <person name="Thomas B.C."/>
            <person name="Hess M."/>
            <person name="Tringe S.G."/>
            <person name="Banfield J.F."/>
        </authorList>
    </citation>
    <scope>NUCLEOTIDE SEQUENCE [LARGE SCALE GENOMIC DNA]</scope>
    <source>
        <strain evidence="3">JGI_Cruoil_03_51_56</strain>
    </source>
</reference>
<evidence type="ECO:0000313" key="3">
    <source>
        <dbReference type="EMBL" id="OYD15546.1"/>
    </source>
</evidence>
<organism evidence="3 4">
    <name type="scientific">candidate division WOR-3 bacterium JGI_Cruoil_03_51_56</name>
    <dbReference type="NCBI Taxonomy" id="1973747"/>
    <lineage>
        <taxon>Bacteria</taxon>
        <taxon>Bacteria division WOR-3</taxon>
    </lineage>
</organism>
<feature type="transmembrane region" description="Helical" evidence="1">
    <location>
        <begin position="113"/>
        <end position="134"/>
    </location>
</feature>
<dbReference type="Proteomes" id="UP000215559">
    <property type="component" value="Unassembled WGS sequence"/>
</dbReference>
<dbReference type="Gene3D" id="1.10.10.1320">
    <property type="entry name" value="Anti-sigma factor, zinc-finger domain"/>
    <property type="match status" value="1"/>
</dbReference>
<gene>
    <name evidence="3" type="ORF">CH330_05400</name>
</gene>
<sequence>MADKEHDRYKALLMGYIDGELGPGERKELEEHLAGCQDCSRELEEFRRLKDMTDKMRFREPQDDFWERYWRGIYNRLERGIGWILASIGAILLLAFGAFRLVESLLTDPTVELVVKIGVSALLLGVVVLLVSLVRERIFGLKYDRYSKEVKR</sequence>
<proteinExistence type="predicted"/>
<protein>
    <recommendedName>
        <fullName evidence="2">Putative zinc-finger domain-containing protein</fullName>
    </recommendedName>
</protein>
<evidence type="ECO:0000259" key="2">
    <source>
        <dbReference type="Pfam" id="PF13490"/>
    </source>
</evidence>
<feature type="domain" description="Putative zinc-finger" evidence="2">
    <location>
        <begin position="9"/>
        <end position="39"/>
    </location>
</feature>
<evidence type="ECO:0000313" key="4">
    <source>
        <dbReference type="Proteomes" id="UP000215559"/>
    </source>
</evidence>
<accession>A0A235BTJ7</accession>
<dbReference type="Pfam" id="PF13490">
    <property type="entry name" value="zf-HC2"/>
    <property type="match status" value="1"/>
</dbReference>
<dbReference type="InterPro" id="IPR041916">
    <property type="entry name" value="Anti_sigma_zinc_sf"/>
</dbReference>
<keyword evidence="1" id="KW-0812">Transmembrane</keyword>
<dbReference type="EMBL" id="NOZP01000093">
    <property type="protein sequence ID" value="OYD15546.1"/>
    <property type="molecule type" value="Genomic_DNA"/>
</dbReference>
<feature type="transmembrane region" description="Helical" evidence="1">
    <location>
        <begin position="81"/>
        <end position="101"/>
    </location>
</feature>
<dbReference type="AlphaFoldDB" id="A0A235BTJ7"/>
<evidence type="ECO:0000256" key="1">
    <source>
        <dbReference type="SAM" id="Phobius"/>
    </source>
</evidence>
<comment type="caution">
    <text evidence="3">The sequence shown here is derived from an EMBL/GenBank/DDBJ whole genome shotgun (WGS) entry which is preliminary data.</text>
</comment>